<dbReference type="GO" id="GO:0003676">
    <property type="term" value="F:nucleic acid binding"/>
    <property type="evidence" value="ECO:0007669"/>
    <property type="project" value="InterPro"/>
</dbReference>
<comment type="caution">
    <text evidence="3">The sequence shown here is derived from an EMBL/GenBank/DDBJ whole genome shotgun (WGS) entry which is preliminary data.</text>
</comment>
<dbReference type="PaxDb" id="67767-A0A0J7K4U9"/>
<dbReference type="GO" id="GO:0008270">
    <property type="term" value="F:zinc ion binding"/>
    <property type="evidence" value="ECO:0007669"/>
    <property type="project" value="InterPro"/>
</dbReference>
<evidence type="ECO:0000256" key="1">
    <source>
        <dbReference type="SAM" id="MobiDB-lite"/>
    </source>
</evidence>
<dbReference type="Gene3D" id="4.10.60.10">
    <property type="entry name" value="Zinc finger, CCHC-type"/>
    <property type="match status" value="1"/>
</dbReference>
<dbReference type="Proteomes" id="UP000036403">
    <property type="component" value="Unassembled WGS sequence"/>
</dbReference>
<dbReference type="EMBL" id="LBMM01014355">
    <property type="protein sequence ID" value="KMQ85206.1"/>
    <property type="molecule type" value="Genomic_DNA"/>
</dbReference>
<dbReference type="Pfam" id="PF22936">
    <property type="entry name" value="Pol_BBD"/>
    <property type="match status" value="1"/>
</dbReference>
<keyword evidence="4" id="KW-1185">Reference proteome</keyword>
<dbReference type="InterPro" id="IPR036875">
    <property type="entry name" value="Znf_CCHC_sf"/>
</dbReference>
<reference evidence="3 4" key="1">
    <citation type="submission" date="2015-04" db="EMBL/GenBank/DDBJ databases">
        <title>Lasius niger genome sequencing.</title>
        <authorList>
            <person name="Konorov E.A."/>
            <person name="Nikitin M.A."/>
            <person name="Kirill M.V."/>
            <person name="Chang P."/>
        </authorList>
    </citation>
    <scope>NUCLEOTIDE SEQUENCE [LARGE SCALE GENOMIC DNA]</scope>
    <source>
        <tissue evidence="3">Whole</tissue>
    </source>
</reference>
<dbReference type="STRING" id="67767.A0A0J7K4U9"/>
<feature type="region of interest" description="Disordered" evidence="1">
    <location>
        <begin position="78"/>
        <end position="114"/>
    </location>
</feature>
<name>A0A0J7K4U9_LASNI</name>
<feature type="domain" description="Retrovirus-related Pol polyprotein from transposon TNT 1-94-like beta-barrel" evidence="2">
    <location>
        <begin position="169"/>
        <end position="253"/>
    </location>
</feature>
<evidence type="ECO:0000313" key="3">
    <source>
        <dbReference type="EMBL" id="KMQ85206.1"/>
    </source>
</evidence>
<dbReference type="InterPro" id="IPR054722">
    <property type="entry name" value="PolX-like_BBD"/>
</dbReference>
<dbReference type="Pfam" id="PF14223">
    <property type="entry name" value="Retrotran_gag_2"/>
    <property type="match status" value="1"/>
</dbReference>
<dbReference type="OrthoDB" id="430476at2759"/>
<feature type="compositionally biased region" description="Basic residues" evidence="1">
    <location>
        <begin position="93"/>
        <end position="114"/>
    </location>
</feature>
<accession>A0A0J7K4U9</accession>
<sequence length="337" mass="38355">MNVSTYIAGLTEIKQRLKSLGETVSRETRIAKIIRGLPKPKQFNSFREVWRITPNPNLTVTELQGKLMDIEKEFGKEQIVSNNPGDALMSREKQRRTKQKSKQHSQSKGSGKKTLRCHNCDGIKHFAKNCPSKKLVKGSKKSYNKESSAGQKDKEAFMIALSDSDSECWMADSGAYRHITRRKEWFSELKRLDPPERIRIGDDKYLDATAKGTIDIWTYDGNQWQAKIWKKVRYCPDFRSANLFSIGVAAEYGHEASFTKNGMVIKGPDGGVRIVGVKKGATTYKLMIKPRTIGEVQSAQDRRATWQLWHQRLGHACLKQVKAVLRSKGIIRELLLL</sequence>
<evidence type="ECO:0000313" key="4">
    <source>
        <dbReference type="Proteomes" id="UP000036403"/>
    </source>
</evidence>
<gene>
    <name evidence="3" type="ORF">RF55_16365</name>
</gene>
<organism evidence="3 4">
    <name type="scientific">Lasius niger</name>
    <name type="common">Black garden ant</name>
    <dbReference type="NCBI Taxonomy" id="67767"/>
    <lineage>
        <taxon>Eukaryota</taxon>
        <taxon>Metazoa</taxon>
        <taxon>Ecdysozoa</taxon>
        <taxon>Arthropoda</taxon>
        <taxon>Hexapoda</taxon>
        <taxon>Insecta</taxon>
        <taxon>Pterygota</taxon>
        <taxon>Neoptera</taxon>
        <taxon>Endopterygota</taxon>
        <taxon>Hymenoptera</taxon>
        <taxon>Apocrita</taxon>
        <taxon>Aculeata</taxon>
        <taxon>Formicoidea</taxon>
        <taxon>Formicidae</taxon>
        <taxon>Formicinae</taxon>
        <taxon>Lasius</taxon>
        <taxon>Lasius</taxon>
    </lineage>
</organism>
<evidence type="ECO:0000259" key="2">
    <source>
        <dbReference type="Pfam" id="PF22936"/>
    </source>
</evidence>
<dbReference type="AlphaFoldDB" id="A0A0J7K4U9"/>
<proteinExistence type="predicted"/>
<dbReference type="SUPFAM" id="SSF57756">
    <property type="entry name" value="Retrovirus zinc finger-like domains"/>
    <property type="match status" value="1"/>
</dbReference>
<protein>
    <submittedName>
        <fullName evidence="3">Integrase core domain protein</fullName>
    </submittedName>
</protein>